<evidence type="ECO:0000256" key="4">
    <source>
        <dbReference type="ARBA" id="ARBA00022692"/>
    </source>
</evidence>
<dbReference type="PRINTS" id="PR00075">
    <property type="entry name" value="FACDDSATRASE"/>
</dbReference>
<dbReference type="InterPro" id="IPR015876">
    <property type="entry name" value="Acyl-CoA_DS"/>
</dbReference>
<dbReference type="InterPro" id="IPR005804">
    <property type="entry name" value="FA_desaturase_dom"/>
</dbReference>
<evidence type="ECO:0000256" key="2">
    <source>
        <dbReference type="ARBA" id="ARBA00008749"/>
    </source>
</evidence>
<feature type="transmembrane region" description="Helical" evidence="13">
    <location>
        <begin position="56"/>
        <end position="78"/>
    </location>
</feature>
<comment type="similarity">
    <text evidence="2">Belongs to the fatty acid desaturase type 2 family.</text>
</comment>
<keyword evidence="3" id="KW-0444">Lipid biosynthesis</keyword>
<keyword evidence="4 13" id="KW-0812">Transmembrane</keyword>
<name>A0ABU5VYY8_9BACT</name>
<dbReference type="InterPro" id="IPR001522">
    <property type="entry name" value="FADS-1_CS"/>
</dbReference>
<evidence type="ECO:0000313" key="15">
    <source>
        <dbReference type="EMBL" id="MEA9358279.1"/>
    </source>
</evidence>
<dbReference type="EMBL" id="JAYGJQ010000003">
    <property type="protein sequence ID" value="MEA9358279.1"/>
    <property type="molecule type" value="Genomic_DNA"/>
</dbReference>
<dbReference type="RefSeq" id="WP_323578610.1">
    <property type="nucleotide sequence ID" value="NZ_JAYGJQ010000003.1"/>
</dbReference>
<comment type="caution">
    <text evidence="15">The sequence shown here is derived from an EMBL/GenBank/DDBJ whole genome shotgun (WGS) entry which is preliminary data.</text>
</comment>
<dbReference type="Pfam" id="PF00487">
    <property type="entry name" value="FA_desaturase"/>
    <property type="match status" value="1"/>
</dbReference>
<keyword evidence="9" id="KW-0408">Iron</keyword>
<feature type="transmembrane region" description="Helical" evidence="13">
    <location>
        <begin position="171"/>
        <end position="191"/>
    </location>
</feature>
<dbReference type="GO" id="GO:0016491">
    <property type="term" value="F:oxidoreductase activity"/>
    <property type="evidence" value="ECO:0007669"/>
    <property type="project" value="UniProtKB-KW"/>
</dbReference>
<evidence type="ECO:0000256" key="6">
    <source>
        <dbReference type="ARBA" id="ARBA00022832"/>
    </source>
</evidence>
<dbReference type="EC" id="1.14.19.-" evidence="15"/>
<keyword evidence="10" id="KW-0443">Lipid metabolism</keyword>
<keyword evidence="6" id="KW-0276">Fatty acid metabolism</keyword>
<evidence type="ECO:0000256" key="7">
    <source>
        <dbReference type="ARBA" id="ARBA00022989"/>
    </source>
</evidence>
<evidence type="ECO:0000259" key="14">
    <source>
        <dbReference type="Pfam" id="PF00487"/>
    </source>
</evidence>
<gene>
    <name evidence="15" type="ORF">SHI21_18735</name>
</gene>
<comment type="subcellular location">
    <subcellularLocation>
        <location evidence="1">Membrane</location>
        <topology evidence="1">Multi-pass membrane protein</topology>
    </subcellularLocation>
</comment>
<keyword evidence="5" id="KW-0479">Metal-binding</keyword>
<proteinExistence type="inferred from homology"/>
<evidence type="ECO:0000256" key="10">
    <source>
        <dbReference type="ARBA" id="ARBA00023098"/>
    </source>
</evidence>
<evidence type="ECO:0000256" key="8">
    <source>
        <dbReference type="ARBA" id="ARBA00023002"/>
    </source>
</evidence>
<organism evidence="15 16">
    <name type="scientific">Bacteriovorax antarcticus</name>
    <dbReference type="NCBI Taxonomy" id="3088717"/>
    <lineage>
        <taxon>Bacteria</taxon>
        <taxon>Pseudomonadati</taxon>
        <taxon>Bdellovibrionota</taxon>
        <taxon>Bacteriovoracia</taxon>
        <taxon>Bacteriovoracales</taxon>
        <taxon>Bacteriovoracaceae</taxon>
        <taxon>Bacteriovorax</taxon>
    </lineage>
</organism>
<keyword evidence="7 13" id="KW-1133">Transmembrane helix</keyword>
<keyword evidence="16" id="KW-1185">Reference proteome</keyword>
<evidence type="ECO:0000256" key="1">
    <source>
        <dbReference type="ARBA" id="ARBA00004141"/>
    </source>
</evidence>
<feature type="transmembrane region" description="Helical" evidence="13">
    <location>
        <begin position="197"/>
        <end position="216"/>
    </location>
</feature>
<keyword evidence="11 13" id="KW-0472">Membrane</keyword>
<evidence type="ECO:0000256" key="9">
    <source>
        <dbReference type="ARBA" id="ARBA00023004"/>
    </source>
</evidence>
<evidence type="ECO:0000313" key="16">
    <source>
        <dbReference type="Proteomes" id="UP001302274"/>
    </source>
</evidence>
<feature type="domain" description="Fatty acid desaturase" evidence="14">
    <location>
        <begin position="57"/>
        <end position="277"/>
    </location>
</feature>
<reference evidence="15 16" key="1">
    <citation type="submission" date="2023-11" db="EMBL/GenBank/DDBJ databases">
        <title>A Novel Polar Bacteriovorax (B. antarcticus) Isolated from the Biocrust in Antarctica.</title>
        <authorList>
            <person name="Mun W."/>
            <person name="Choi S.Y."/>
            <person name="Mitchell R.J."/>
        </authorList>
    </citation>
    <scope>NUCLEOTIDE SEQUENCE [LARGE SCALE GENOMIC DNA]</scope>
    <source>
        <strain evidence="15 16">PP10</strain>
    </source>
</reference>
<dbReference type="CDD" id="cd03505">
    <property type="entry name" value="Delta9-FADS-like"/>
    <property type="match status" value="1"/>
</dbReference>
<accession>A0ABU5VYY8</accession>
<dbReference type="Proteomes" id="UP001302274">
    <property type="component" value="Unassembled WGS sequence"/>
</dbReference>
<keyword evidence="12" id="KW-0275">Fatty acid biosynthesis</keyword>
<evidence type="ECO:0000256" key="5">
    <source>
        <dbReference type="ARBA" id="ARBA00022723"/>
    </source>
</evidence>
<sequence>MKPESFETNLEVGMDIAHVTQKKVAKLDWVNTIFLTSTPIAAIALSWLFFKNNGLVWSQVALAVIFYFVTGMSITGGYHRLLSHRAYKANNFVKLVYLLFGAATFQNSALKWCSDHRIHHNHVDGEKDPYNINKGFWYAHIGWIFYQEKIVDQKFPKDLTNDKLVMWQHKYYWILCVVMGFGLPTLIGYFLGSALGGFALAGLARVVFVHHCTFFINSLCHIVGTRPYTDTNTARDSAVMAVFSYGEGYHNYHHYFPTDYRNGIRWFHFDPTKWLIKTLSYVGFTNDLKMVPEKLINQAKLEMRLKNCTSNFTALGK</sequence>
<evidence type="ECO:0000256" key="12">
    <source>
        <dbReference type="ARBA" id="ARBA00023160"/>
    </source>
</evidence>
<feature type="transmembrane region" description="Helical" evidence="13">
    <location>
        <begin position="29"/>
        <end position="50"/>
    </location>
</feature>
<dbReference type="PROSITE" id="PS00476">
    <property type="entry name" value="FATTY_ACID_DESATUR_1"/>
    <property type="match status" value="1"/>
</dbReference>
<evidence type="ECO:0000256" key="3">
    <source>
        <dbReference type="ARBA" id="ARBA00022516"/>
    </source>
</evidence>
<protein>
    <submittedName>
        <fullName evidence="15">Fatty acid desaturase</fullName>
        <ecNumber evidence="15">1.14.19.-</ecNumber>
    </submittedName>
</protein>
<evidence type="ECO:0000256" key="13">
    <source>
        <dbReference type="SAM" id="Phobius"/>
    </source>
</evidence>
<dbReference type="PANTHER" id="PTHR11351">
    <property type="entry name" value="ACYL-COA DESATURASE"/>
    <property type="match status" value="1"/>
</dbReference>
<keyword evidence="8 15" id="KW-0560">Oxidoreductase</keyword>
<evidence type="ECO:0000256" key="11">
    <source>
        <dbReference type="ARBA" id="ARBA00023136"/>
    </source>
</evidence>
<dbReference type="PANTHER" id="PTHR11351:SF31">
    <property type="entry name" value="DESATURASE 1, ISOFORM A-RELATED"/>
    <property type="match status" value="1"/>
</dbReference>